<keyword evidence="3" id="KW-1185">Reference proteome</keyword>
<feature type="compositionally biased region" description="Basic and acidic residues" evidence="1">
    <location>
        <begin position="539"/>
        <end position="551"/>
    </location>
</feature>
<protein>
    <recommendedName>
        <fullName evidence="4">Salmonella invasion protein A N-terminal domain-containing protein</fullName>
    </recommendedName>
</protein>
<dbReference type="RefSeq" id="WP_104654246.1">
    <property type="nucleotide sequence ID" value="NZ_CADIKR010000008.1"/>
</dbReference>
<feature type="compositionally biased region" description="Acidic residues" evidence="1">
    <location>
        <begin position="8"/>
        <end position="19"/>
    </location>
</feature>
<accession>A0ABM8LK47</accession>
<feature type="compositionally biased region" description="Basic and acidic residues" evidence="1">
    <location>
        <begin position="23"/>
        <end position="38"/>
    </location>
</feature>
<feature type="region of interest" description="Disordered" evidence="1">
    <location>
        <begin position="563"/>
        <end position="582"/>
    </location>
</feature>
<name>A0ABM8LK47_9BURK</name>
<proteinExistence type="predicted"/>
<evidence type="ECO:0000313" key="3">
    <source>
        <dbReference type="Proteomes" id="UP000507140"/>
    </source>
</evidence>
<feature type="region of interest" description="Disordered" evidence="1">
    <location>
        <begin position="1"/>
        <end position="111"/>
    </location>
</feature>
<reference evidence="2 3" key="1">
    <citation type="submission" date="2020-04" db="EMBL/GenBank/DDBJ databases">
        <authorList>
            <person name="De Canck E."/>
        </authorList>
    </citation>
    <scope>NUCLEOTIDE SEQUENCE [LARGE SCALE GENOMIC DNA]</scope>
    <source>
        <strain evidence="2 3">LMG 3415</strain>
    </source>
</reference>
<dbReference type="Proteomes" id="UP000507140">
    <property type="component" value="Unassembled WGS sequence"/>
</dbReference>
<gene>
    <name evidence="2" type="ORF">LMG3415_05040</name>
</gene>
<comment type="caution">
    <text evidence="2">The sequence shown here is derived from an EMBL/GenBank/DDBJ whole genome shotgun (WGS) entry which is preliminary data.</text>
</comment>
<evidence type="ECO:0008006" key="4">
    <source>
        <dbReference type="Google" id="ProtNLM"/>
    </source>
</evidence>
<feature type="region of interest" description="Disordered" evidence="1">
    <location>
        <begin position="456"/>
        <end position="551"/>
    </location>
</feature>
<dbReference type="EMBL" id="CADIKR010000008">
    <property type="protein sequence ID" value="CAB3912344.1"/>
    <property type="molecule type" value="Genomic_DNA"/>
</dbReference>
<evidence type="ECO:0000256" key="1">
    <source>
        <dbReference type="SAM" id="MobiDB-lite"/>
    </source>
</evidence>
<organism evidence="2 3">
    <name type="scientific">Achromobacter mucicolens</name>
    <dbReference type="NCBI Taxonomy" id="1389922"/>
    <lineage>
        <taxon>Bacteria</taxon>
        <taxon>Pseudomonadati</taxon>
        <taxon>Pseudomonadota</taxon>
        <taxon>Betaproteobacteria</taxon>
        <taxon>Burkholderiales</taxon>
        <taxon>Alcaligenaceae</taxon>
        <taxon>Achromobacter</taxon>
    </lineage>
</organism>
<sequence length="582" mass="62397">MLLKSDIENETPDEMDIVSEGEPIDHVDSRQDDDRENLSVEPASHRPPLTAQVSARAGQRATDNLAQVAARRTAASLEGDSTRPTAPATTAPLGSSLRPGPGSAQGLPPLADRIKRPVDAMDGRRLAEFWAAKQSEKVARKVESSIAATPQLGAVHPNVIMRLMQALMRILRLLFEKLGVHERPKDSEKKDERGQEHKANARFHTAETAHVNPTEPAPVDAPSGVQPVEAVKAKPDSAEMASHQVVPSVVPGAEAVAPSAEITPETTAADLVAAAFVRASDDPQVRRRMDEAGQNSSLQTAVYMAAVVNDLRNMARVVQDRLSAYGGAMNLRLARYQGHCQTYGGHTAAALLLQNGVIQPRDISAAFAEEVKGITARHQPHLDELNLLRLAVTEAAREVYQCTADSPMREQLLAEMDSSLTDLLGKDWRKSLALERLGAAPDEEEIGELVQRMNDAPDVDDAVPDHAEQEGAQEFSRPSSDDHPQGPDQAASEIDRVADSPSAAPAEDLTSPPSMEGEISLKTSEPAASLDDAAPTLQVDKEEGGSETMSRDEAVAQFALLEASTGELAPAEAQEGYARERG</sequence>
<evidence type="ECO:0000313" key="2">
    <source>
        <dbReference type="EMBL" id="CAB3912344.1"/>
    </source>
</evidence>